<gene>
    <name evidence="6" type="ORF">ACKI18_01680</name>
</gene>
<dbReference type="EMBL" id="JBJVNI010000001">
    <property type="protein sequence ID" value="MFM9607414.1"/>
    <property type="molecule type" value="Genomic_DNA"/>
</dbReference>
<keyword evidence="2" id="KW-0288">FMN</keyword>
<keyword evidence="7" id="KW-1185">Reference proteome</keyword>
<protein>
    <submittedName>
        <fullName evidence="6">TIGR03619 family F420-dependent LLM class oxidoreductase</fullName>
        <ecNumber evidence="6">1.-.-.-</ecNumber>
    </submittedName>
</protein>
<evidence type="ECO:0000256" key="4">
    <source>
        <dbReference type="ARBA" id="ARBA00023033"/>
    </source>
</evidence>
<evidence type="ECO:0000259" key="5">
    <source>
        <dbReference type="Pfam" id="PF00296"/>
    </source>
</evidence>
<dbReference type="PANTHER" id="PTHR42847:SF4">
    <property type="entry name" value="ALKANESULFONATE MONOOXYGENASE-RELATED"/>
    <property type="match status" value="1"/>
</dbReference>
<dbReference type="Pfam" id="PF00296">
    <property type="entry name" value="Bac_luciferase"/>
    <property type="match status" value="1"/>
</dbReference>
<dbReference type="InterPro" id="IPR011251">
    <property type="entry name" value="Luciferase-like_dom"/>
</dbReference>
<dbReference type="NCBIfam" id="TIGR03619">
    <property type="entry name" value="F420_Rv2161c"/>
    <property type="match status" value="1"/>
</dbReference>
<evidence type="ECO:0000313" key="7">
    <source>
        <dbReference type="Proteomes" id="UP001631957"/>
    </source>
</evidence>
<evidence type="ECO:0000256" key="3">
    <source>
        <dbReference type="ARBA" id="ARBA00023002"/>
    </source>
</evidence>
<accession>A0ABW9HJP9</accession>
<evidence type="ECO:0000313" key="6">
    <source>
        <dbReference type="EMBL" id="MFM9607414.1"/>
    </source>
</evidence>
<organism evidence="6 7">
    <name type="scientific">Streptomyces niveiscabiei</name>
    <dbReference type="NCBI Taxonomy" id="164115"/>
    <lineage>
        <taxon>Bacteria</taxon>
        <taxon>Bacillati</taxon>
        <taxon>Actinomycetota</taxon>
        <taxon>Actinomycetes</taxon>
        <taxon>Kitasatosporales</taxon>
        <taxon>Streptomycetaceae</taxon>
        <taxon>Streptomyces</taxon>
    </lineage>
</organism>
<name>A0ABW9HJP9_9ACTN</name>
<dbReference type="GO" id="GO:0016491">
    <property type="term" value="F:oxidoreductase activity"/>
    <property type="evidence" value="ECO:0007669"/>
    <property type="project" value="UniProtKB-KW"/>
</dbReference>
<dbReference type="PANTHER" id="PTHR42847">
    <property type="entry name" value="ALKANESULFONATE MONOOXYGENASE"/>
    <property type="match status" value="1"/>
</dbReference>
<dbReference type="Proteomes" id="UP001631957">
    <property type="component" value="Unassembled WGS sequence"/>
</dbReference>
<dbReference type="Gene3D" id="3.20.20.30">
    <property type="entry name" value="Luciferase-like domain"/>
    <property type="match status" value="1"/>
</dbReference>
<dbReference type="RefSeq" id="WP_409120169.1">
    <property type="nucleotide sequence ID" value="NZ_JBJVNI010000001.1"/>
</dbReference>
<dbReference type="InterPro" id="IPR050172">
    <property type="entry name" value="SsuD_RutA_monooxygenase"/>
</dbReference>
<evidence type="ECO:0000256" key="1">
    <source>
        <dbReference type="ARBA" id="ARBA00022630"/>
    </source>
</evidence>
<dbReference type="EC" id="1.-.-.-" evidence="6"/>
<keyword evidence="4" id="KW-0503">Monooxygenase</keyword>
<keyword evidence="3 6" id="KW-0560">Oxidoreductase</keyword>
<dbReference type="InterPro" id="IPR036661">
    <property type="entry name" value="Luciferase-like_sf"/>
</dbReference>
<proteinExistence type="predicted"/>
<comment type="caution">
    <text evidence="6">The sequence shown here is derived from an EMBL/GenBank/DDBJ whole genome shotgun (WGS) entry which is preliminary data.</text>
</comment>
<dbReference type="SUPFAM" id="SSF51679">
    <property type="entry name" value="Bacterial luciferase-like"/>
    <property type="match status" value="1"/>
</dbReference>
<reference evidence="6 7" key="1">
    <citation type="submission" date="2024-12" db="EMBL/GenBank/DDBJ databases">
        <title>Forecasting of Potato common scab and diversities of Pathogenic streptomyces spp. in china.</title>
        <authorList>
            <person name="Handique U."/>
            <person name="Wu J."/>
        </authorList>
    </citation>
    <scope>NUCLEOTIDE SEQUENCE [LARGE SCALE GENOMIC DNA]</scope>
    <source>
        <strain evidence="6 7">ZRIMU1530</strain>
    </source>
</reference>
<feature type="domain" description="Luciferase-like" evidence="5">
    <location>
        <begin position="10"/>
        <end position="259"/>
    </location>
</feature>
<keyword evidence="1" id="KW-0285">Flavoprotein</keyword>
<dbReference type="InterPro" id="IPR019921">
    <property type="entry name" value="Lucif-like_OxRdtase_Rv2161c"/>
</dbReference>
<evidence type="ECO:0000256" key="2">
    <source>
        <dbReference type="ARBA" id="ARBA00022643"/>
    </source>
</evidence>
<sequence>MTTAPRMQLVLSENWTMTRGRADLPTLVRWAREAEDAGFDSVMISEHIVLGPDAGANGVMGNPRDYALPGNQDPHTPWPHSLILLAAIAAVTVRVRLAASAVIAPLRHPLLLARELGTLDLLSEGRLTVLPNVSWSRDEYDALGVPFGRRGRLLDEHLEIWAKLWGPSPASHQGEHYRFENVYFEPKAYRPDGPRLCFGGAGMHDAMVRRIVRHGHAFNPLGRPTPEEMRVLADAMRAAGRDIADLEMIGGTRAVFPDDHSCADLGRALESIPEQLEQGFTTFCVKPSQFTDDPDAVGAFCRDVMRRVEKLTSGSTPPARGTS</sequence>